<name>A0AAV1UK98_9STRA</name>
<dbReference type="Proteomes" id="UP001162060">
    <property type="component" value="Unassembled WGS sequence"/>
</dbReference>
<evidence type="ECO:0000313" key="2">
    <source>
        <dbReference type="Proteomes" id="UP001162060"/>
    </source>
</evidence>
<proteinExistence type="predicted"/>
<evidence type="ECO:0000313" key="1">
    <source>
        <dbReference type="EMBL" id="CAK7935061.1"/>
    </source>
</evidence>
<dbReference type="EMBL" id="CAKLBY020000221">
    <property type="protein sequence ID" value="CAK7935061.1"/>
    <property type="molecule type" value="Genomic_DNA"/>
</dbReference>
<protein>
    <submittedName>
        <fullName evidence="1">Uncharacterized protein</fullName>
    </submittedName>
</protein>
<reference evidence="1" key="1">
    <citation type="submission" date="2024-01" db="EMBL/GenBank/DDBJ databases">
        <authorList>
            <person name="Webb A."/>
        </authorList>
    </citation>
    <scope>NUCLEOTIDE SEQUENCE</scope>
    <source>
        <strain evidence="1">Pm1</strain>
    </source>
</reference>
<organism evidence="1 2">
    <name type="scientific">Peronospora matthiolae</name>
    <dbReference type="NCBI Taxonomy" id="2874970"/>
    <lineage>
        <taxon>Eukaryota</taxon>
        <taxon>Sar</taxon>
        <taxon>Stramenopiles</taxon>
        <taxon>Oomycota</taxon>
        <taxon>Peronosporomycetes</taxon>
        <taxon>Peronosporales</taxon>
        <taxon>Peronosporaceae</taxon>
        <taxon>Peronospora</taxon>
    </lineage>
</organism>
<accession>A0AAV1UK98</accession>
<comment type="caution">
    <text evidence="1">The sequence shown here is derived from an EMBL/GenBank/DDBJ whole genome shotgun (WGS) entry which is preliminary data.</text>
</comment>
<sequence length="132" mass="14799">MSTRGTFYNESHVLKYGTKIVDQHATKKHVVGAQSYMCITSGKEVTNAHQKAGSKRKNPAPTKDVKGWTGLSFRLLNYKSHVSVGFHTSGPSTAPPSMRQRRRYSMCSRRSSTRSPVTSAVPFRLCSRYIFL</sequence>
<gene>
    <name evidence="1" type="ORF">PM001_LOCUS20211</name>
</gene>
<dbReference type="AlphaFoldDB" id="A0AAV1UK98"/>